<keyword evidence="8" id="KW-1185">Reference proteome</keyword>
<dbReference type="VEuPathDB" id="FungiDB:AN0031"/>
<dbReference type="SUPFAM" id="SSF49899">
    <property type="entry name" value="Concanavalin A-like lectins/glucanases"/>
    <property type="match status" value="1"/>
</dbReference>
<proteinExistence type="predicted"/>
<dbReference type="GO" id="GO:0098552">
    <property type="term" value="C:side of membrane"/>
    <property type="evidence" value="ECO:0007669"/>
    <property type="project" value="UniProtKB-KW"/>
</dbReference>
<dbReference type="InterPro" id="IPR050546">
    <property type="entry name" value="Glycosyl_Hydrlase_16"/>
</dbReference>
<name>Q5BHE9_EMENI</name>
<sequence length="361" mass="39888">MKPPTPISAALFILGLILSPTTTAHGHSHNHNHKPHSHGARAISSRGLDSGPNKPLLAGYSLTWHEEFNQPSSGAVEQPSAAKWLYATGQSYPASWEDHGLHIESYTADTENIHLTKQGTLSITPRKKSNRLWTSARIETVRKDFKAERGGKLFIDARIKTGCAAAGVSVSTLEKASPADAVTFRFWALGTEIRGNDRDTCLDWPAVSEWDIAEIVQGEEKVHQALHCGTAPGGPCNEFAGLTSSALWRDCNWHYLGFEVDRTQFSSDGAEMWEDNTLNWYLDGVKTFSLSGRDVGDRDVWEKIAYQGHFLLLDVAVGRDVTEDQDDTAASSRLEVDYVRVWNSNQTSFFAEFELHDSTGA</sequence>
<accession>C8VRF3</accession>
<dbReference type="STRING" id="227321.Q5BHE9"/>
<dbReference type="OMA" id="NEVQTYT"/>
<keyword evidence="6" id="KW-0732">Signal</keyword>
<dbReference type="InParanoid" id="Q5BHE9"/>
<evidence type="ECO:0000256" key="4">
    <source>
        <dbReference type="ARBA" id="ARBA00023288"/>
    </source>
</evidence>
<protein>
    <recommendedName>
        <fullName evidence="9">GH16 domain-containing protein</fullName>
    </recommendedName>
</protein>
<evidence type="ECO:0000313" key="7">
    <source>
        <dbReference type="EMBL" id="CBF90341.1"/>
    </source>
</evidence>
<keyword evidence="4" id="KW-0449">Lipoprotein</keyword>
<dbReference type="KEGG" id="ani:ANIA_00031"/>
<evidence type="ECO:0000256" key="1">
    <source>
        <dbReference type="ARBA" id="ARBA00004196"/>
    </source>
</evidence>
<dbReference type="Gene3D" id="2.60.120.200">
    <property type="match status" value="1"/>
</dbReference>
<evidence type="ECO:0000256" key="6">
    <source>
        <dbReference type="SAM" id="SignalP"/>
    </source>
</evidence>
<dbReference type="HOGENOM" id="CLU_019533_3_0_1"/>
<feature type="chain" id="PRO_5010266762" description="GH16 domain-containing protein" evidence="6">
    <location>
        <begin position="27"/>
        <end position="361"/>
    </location>
</feature>
<dbReference type="InterPro" id="IPR013320">
    <property type="entry name" value="ConA-like_dom_sf"/>
</dbReference>
<dbReference type="PANTHER" id="PTHR10963:SF60">
    <property type="entry name" value="GRAM-NEGATIVE BACTERIA-BINDING PROTEIN 1-RELATED"/>
    <property type="match status" value="1"/>
</dbReference>
<feature type="region of interest" description="Disordered" evidence="5">
    <location>
        <begin position="23"/>
        <end position="49"/>
    </location>
</feature>
<dbReference type="OrthoDB" id="192832at2759"/>
<reference evidence="8" key="1">
    <citation type="journal article" date="2005" name="Nature">
        <title>Sequencing of Aspergillus nidulans and comparative analysis with A. fumigatus and A. oryzae.</title>
        <authorList>
            <person name="Galagan J.E."/>
            <person name="Calvo S.E."/>
            <person name="Cuomo C."/>
            <person name="Ma L.J."/>
            <person name="Wortman J.R."/>
            <person name="Batzoglou S."/>
            <person name="Lee S.I."/>
            <person name="Basturkmen M."/>
            <person name="Spevak C.C."/>
            <person name="Clutterbuck J."/>
            <person name="Kapitonov V."/>
            <person name="Jurka J."/>
            <person name="Scazzocchio C."/>
            <person name="Farman M."/>
            <person name="Butler J."/>
            <person name="Purcell S."/>
            <person name="Harris S."/>
            <person name="Braus G.H."/>
            <person name="Draht O."/>
            <person name="Busch S."/>
            <person name="D'Enfert C."/>
            <person name="Bouchier C."/>
            <person name="Goldman G.H."/>
            <person name="Bell-Pedersen D."/>
            <person name="Griffiths-Jones S."/>
            <person name="Doonan J.H."/>
            <person name="Yu J."/>
            <person name="Vienken K."/>
            <person name="Pain A."/>
            <person name="Freitag M."/>
            <person name="Selker E.U."/>
            <person name="Archer D.B."/>
            <person name="Penalva M.A."/>
            <person name="Oakley B.R."/>
            <person name="Momany M."/>
            <person name="Tanaka T."/>
            <person name="Kumagai T."/>
            <person name="Asai K."/>
            <person name="Machida M."/>
            <person name="Nierman W.C."/>
            <person name="Denning D.W."/>
            <person name="Caddick M."/>
            <person name="Hynes M."/>
            <person name="Paoletti M."/>
            <person name="Fischer R."/>
            <person name="Miller B."/>
            <person name="Dyer P."/>
            <person name="Sachs M.S."/>
            <person name="Osmani S.A."/>
            <person name="Birren B.W."/>
        </authorList>
    </citation>
    <scope>NUCLEOTIDE SEQUENCE [LARGE SCALE GENOMIC DNA]</scope>
    <source>
        <strain evidence="8">FGSC A4 / ATCC 38163 / CBS 112.46 / NRRL 194 / M139</strain>
    </source>
</reference>
<reference evidence="8" key="2">
    <citation type="journal article" date="2009" name="Fungal Genet. Biol.">
        <title>The 2008 update of the Aspergillus nidulans genome annotation: a community effort.</title>
        <authorList>
            <person name="Wortman J.R."/>
            <person name="Gilsenan J.M."/>
            <person name="Joardar V."/>
            <person name="Deegan J."/>
            <person name="Clutterbuck J."/>
            <person name="Andersen M.R."/>
            <person name="Archer D."/>
            <person name="Bencina M."/>
            <person name="Braus G."/>
            <person name="Coutinho P."/>
            <person name="von Dohren H."/>
            <person name="Doonan J."/>
            <person name="Driessen A.J."/>
            <person name="Durek P."/>
            <person name="Espeso E."/>
            <person name="Fekete E."/>
            <person name="Flipphi M."/>
            <person name="Estrada C.G."/>
            <person name="Geysens S."/>
            <person name="Goldman G."/>
            <person name="de Groot P.W."/>
            <person name="Hansen K."/>
            <person name="Harris S.D."/>
            <person name="Heinekamp T."/>
            <person name="Helmstaedt K."/>
            <person name="Henrissat B."/>
            <person name="Hofmann G."/>
            <person name="Homan T."/>
            <person name="Horio T."/>
            <person name="Horiuchi H."/>
            <person name="James S."/>
            <person name="Jones M."/>
            <person name="Karaffa L."/>
            <person name="Karanyi Z."/>
            <person name="Kato M."/>
            <person name="Keller N."/>
            <person name="Kelly D.E."/>
            <person name="Kiel J.A."/>
            <person name="Kim J.M."/>
            <person name="van der Klei I.J."/>
            <person name="Klis F.M."/>
            <person name="Kovalchuk A."/>
            <person name="Krasevec N."/>
            <person name="Kubicek C.P."/>
            <person name="Liu B."/>
            <person name="Maccabe A."/>
            <person name="Meyer V."/>
            <person name="Mirabito P."/>
            <person name="Miskei M."/>
            <person name="Mos M."/>
            <person name="Mullins J."/>
            <person name="Nelson D.R."/>
            <person name="Nielsen J."/>
            <person name="Oakley B.R."/>
            <person name="Osmani S.A."/>
            <person name="Pakula T."/>
            <person name="Paszewski A."/>
            <person name="Paulsen I."/>
            <person name="Pilsyk S."/>
            <person name="Pocsi I."/>
            <person name="Punt P.J."/>
            <person name="Ram A.F."/>
            <person name="Ren Q."/>
            <person name="Robellet X."/>
            <person name="Robson G."/>
            <person name="Seiboth B."/>
            <person name="van Solingen P."/>
            <person name="Specht T."/>
            <person name="Sun J."/>
            <person name="Taheri-Talesh N."/>
            <person name="Takeshita N."/>
            <person name="Ussery D."/>
            <person name="vanKuyk P.A."/>
            <person name="Visser H."/>
            <person name="van de Vondervoort P.J."/>
            <person name="de Vries R.P."/>
            <person name="Walton J."/>
            <person name="Xiang X."/>
            <person name="Xiong Y."/>
            <person name="Zeng A.P."/>
            <person name="Brandt B.W."/>
            <person name="Cornell M.J."/>
            <person name="van den Hondel C.A."/>
            <person name="Visser J."/>
            <person name="Oliver S.G."/>
            <person name="Turner G."/>
        </authorList>
    </citation>
    <scope>GENOME REANNOTATION</scope>
    <source>
        <strain evidence="8">FGSC A4 / ATCC 38163 / CBS 112.46 / NRRL 194 / M139</strain>
    </source>
</reference>
<evidence type="ECO:0000256" key="5">
    <source>
        <dbReference type="SAM" id="MobiDB-lite"/>
    </source>
</evidence>
<dbReference type="Proteomes" id="UP000000560">
    <property type="component" value="Chromosome VIII"/>
</dbReference>
<evidence type="ECO:0008006" key="9">
    <source>
        <dbReference type="Google" id="ProtNLM"/>
    </source>
</evidence>
<dbReference type="GO" id="GO:0005576">
    <property type="term" value="C:extracellular region"/>
    <property type="evidence" value="ECO:0000318"/>
    <property type="project" value="GO_Central"/>
</dbReference>
<dbReference type="EMBL" id="BN001308">
    <property type="protein sequence ID" value="CBF90341.1"/>
    <property type="molecule type" value="Genomic_DNA"/>
</dbReference>
<keyword evidence="3" id="KW-0336">GPI-anchor</keyword>
<dbReference type="CAZy" id="GH16">
    <property type="family name" value="Glycoside Hydrolase Family 16"/>
</dbReference>
<feature type="signal peptide" evidence="6">
    <location>
        <begin position="1"/>
        <end position="26"/>
    </location>
</feature>
<evidence type="ECO:0000313" key="8">
    <source>
        <dbReference type="Proteomes" id="UP000000560"/>
    </source>
</evidence>
<accession>Q5BHE9</accession>
<dbReference type="PANTHER" id="PTHR10963">
    <property type="entry name" value="GLYCOSYL HYDROLASE-RELATED"/>
    <property type="match status" value="1"/>
</dbReference>
<dbReference type="eggNOG" id="ENOG502SJND">
    <property type="taxonomic scope" value="Eukaryota"/>
</dbReference>
<dbReference type="GeneID" id="2875808"/>
<comment type="subcellular location">
    <subcellularLocation>
        <location evidence="1">Cell envelope</location>
    </subcellularLocation>
    <subcellularLocation>
        <location evidence="2">Membrane</location>
        <topology evidence="2">Lipid-anchor</topology>
        <topology evidence="2">GPI-anchor</topology>
    </subcellularLocation>
</comment>
<dbReference type="RefSeq" id="XP_657635.1">
    <property type="nucleotide sequence ID" value="XM_652543.1"/>
</dbReference>
<evidence type="ECO:0000256" key="3">
    <source>
        <dbReference type="ARBA" id="ARBA00022622"/>
    </source>
</evidence>
<keyword evidence="3" id="KW-0472">Membrane</keyword>
<organism evidence="7 8">
    <name type="scientific">Emericella nidulans (strain FGSC A4 / ATCC 38163 / CBS 112.46 / NRRL 194 / M139)</name>
    <name type="common">Aspergillus nidulans</name>
    <dbReference type="NCBI Taxonomy" id="227321"/>
    <lineage>
        <taxon>Eukaryota</taxon>
        <taxon>Fungi</taxon>
        <taxon>Dikarya</taxon>
        <taxon>Ascomycota</taxon>
        <taxon>Pezizomycotina</taxon>
        <taxon>Eurotiomycetes</taxon>
        <taxon>Eurotiomycetidae</taxon>
        <taxon>Eurotiales</taxon>
        <taxon>Aspergillaceae</taxon>
        <taxon>Aspergillus</taxon>
        <taxon>Aspergillus subgen. Nidulantes</taxon>
    </lineage>
</organism>
<keyword evidence="3" id="KW-0325">Glycoprotein</keyword>
<dbReference type="AlphaFoldDB" id="Q5BHE9"/>
<gene>
    <name evidence="7" type="ORF">ANIA_00031</name>
</gene>
<feature type="compositionally biased region" description="Basic residues" evidence="5">
    <location>
        <begin position="26"/>
        <end position="39"/>
    </location>
</feature>
<evidence type="ECO:0000256" key="2">
    <source>
        <dbReference type="ARBA" id="ARBA00004589"/>
    </source>
</evidence>